<dbReference type="InterPro" id="IPR036397">
    <property type="entry name" value="RNaseH_sf"/>
</dbReference>
<keyword evidence="1" id="KW-0378">Hydrolase</keyword>
<dbReference type="GO" id="GO:0006281">
    <property type="term" value="P:DNA repair"/>
    <property type="evidence" value="ECO:0007669"/>
    <property type="project" value="InterPro"/>
</dbReference>
<dbReference type="Gene3D" id="3.30.420.10">
    <property type="entry name" value="Ribonuclease H-like superfamily/Ribonuclease H"/>
    <property type="match status" value="1"/>
</dbReference>
<dbReference type="AlphaFoldDB" id="A0A6C0F8R9"/>
<protein>
    <recommendedName>
        <fullName evidence="3">Mitochondrial resolvase Ydc2 catalytic domain-containing protein</fullName>
    </recommendedName>
</protein>
<evidence type="ECO:0000313" key="2">
    <source>
        <dbReference type="EMBL" id="QHT38237.1"/>
    </source>
</evidence>
<dbReference type="GO" id="GO:0000400">
    <property type="term" value="F:four-way junction DNA binding"/>
    <property type="evidence" value="ECO:0007669"/>
    <property type="project" value="InterPro"/>
</dbReference>
<dbReference type="GO" id="GO:0006310">
    <property type="term" value="P:DNA recombination"/>
    <property type="evidence" value="ECO:0007669"/>
    <property type="project" value="InterPro"/>
</dbReference>
<dbReference type="EMBL" id="MN738829">
    <property type="protein sequence ID" value="QHT38237.1"/>
    <property type="molecule type" value="Genomic_DNA"/>
</dbReference>
<evidence type="ECO:0000256" key="1">
    <source>
        <dbReference type="ARBA" id="ARBA00022801"/>
    </source>
</evidence>
<organism evidence="2">
    <name type="scientific">viral metagenome</name>
    <dbReference type="NCBI Taxonomy" id="1070528"/>
    <lineage>
        <taxon>unclassified sequences</taxon>
        <taxon>metagenomes</taxon>
        <taxon>organismal metagenomes</taxon>
    </lineage>
</organism>
<dbReference type="InterPro" id="IPR006932">
    <property type="entry name" value="HJ-resolvase_A22"/>
</dbReference>
<dbReference type="Pfam" id="PF04848">
    <property type="entry name" value="Pox_A22"/>
    <property type="match status" value="1"/>
</dbReference>
<accession>A0A6C0F8R9</accession>
<evidence type="ECO:0008006" key="3">
    <source>
        <dbReference type="Google" id="ProtNLM"/>
    </source>
</evidence>
<sequence>MTNARILSIDVGIKNLALCLLDGPDQIDFWEVFDIGNTTDTTRHLTNLYKKLESTPIIWDKSAIKTVVIEKQPSFNPKMRTMASALHMFFVMKGFKHIIQYSPKYKLQMCKDISEYEGSTTYAKNKKRAIDTTRYFISLNPDMSKQWLQKFNSAKKKDDFADSYLQGVSYYKVYKRATREMKKPSKTTLLNPKKLDEVHFCWLWNLWKQEHATVLIARTRPARGPMDKYTQSHMESEEEYSIENYIEDILSDKTEMKKRIEEIYGNVNAFVEQQNEELEEPEEPEV</sequence>
<dbReference type="GO" id="GO:0000287">
    <property type="term" value="F:magnesium ion binding"/>
    <property type="evidence" value="ECO:0007669"/>
    <property type="project" value="InterPro"/>
</dbReference>
<dbReference type="GO" id="GO:0016788">
    <property type="term" value="F:hydrolase activity, acting on ester bonds"/>
    <property type="evidence" value="ECO:0007669"/>
    <property type="project" value="InterPro"/>
</dbReference>
<dbReference type="SUPFAM" id="SSF53098">
    <property type="entry name" value="Ribonuclease H-like"/>
    <property type="match status" value="1"/>
</dbReference>
<reference evidence="2" key="1">
    <citation type="journal article" date="2020" name="Nature">
        <title>Giant virus diversity and host interactions through global metagenomics.</title>
        <authorList>
            <person name="Schulz F."/>
            <person name="Roux S."/>
            <person name="Paez-Espino D."/>
            <person name="Jungbluth S."/>
            <person name="Walsh D.A."/>
            <person name="Denef V.J."/>
            <person name="McMahon K.D."/>
            <person name="Konstantinidis K.T."/>
            <person name="Eloe-Fadrosh E.A."/>
            <person name="Kyrpides N.C."/>
            <person name="Woyke T."/>
        </authorList>
    </citation>
    <scope>NUCLEOTIDE SEQUENCE</scope>
    <source>
        <strain evidence="2">GVMAG-S-ERX556101-89</strain>
    </source>
</reference>
<proteinExistence type="predicted"/>
<name>A0A6C0F8R9_9ZZZZ</name>
<dbReference type="InterPro" id="IPR012337">
    <property type="entry name" value="RNaseH-like_sf"/>
</dbReference>